<dbReference type="SUPFAM" id="SSF110997">
    <property type="entry name" value="Sporulation related repeat"/>
    <property type="match status" value="1"/>
</dbReference>
<dbReference type="GO" id="GO:0030288">
    <property type="term" value="C:outer membrane-bounded periplasmic space"/>
    <property type="evidence" value="ECO:0007669"/>
    <property type="project" value="TreeGrafter"/>
</dbReference>
<evidence type="ECO:0000313" key="3">
    <source>
        <dbReference type="EMBL" id="SEN48999.1"/>
    </source>
</evidence>
<gene>
    <name evidence="3" type="ORF">SAMN04488134_101203</name>
</gene>
<dbReference type="Gene3D" id="3.30.70.1070">
    <property type="entry name" value="Sporulation related repeat"/>
    <property type="match status" value="1"/>
</dbReference>
<dbReference type="PANTHER" id="PTHR30404">
    <property type="entry name" value="N-ACETYLMURAMOYL-L-ALANINE AMIDASE"/>
    <property type="match status" value="1"/>
</dbReference>
<dbReference type="AlphaFoldDB" id="A0A1H8GZ12"/>
<evidence type="ECO:0000256" key="1">
    <source>
        <dbReference type="ARBA" id="ARBA00022801"/>
    </source>
</evidence>
<feature type="domain" description="SPOR" evidence="2">
    <location>
        <begin position="187"/>
        <end position="265"/>
    </location>
</feature>
<dbReference type="Pfam" id="PF01520">
    <property type="entry name" value="Amidase_3"/>
    <property type="match status" value="1"/>
</dbReference>
<accession>A0A1H8GZ12</accession>
<sequence length="265" mass="29863">MVKVFIDPGHGGTDPGAVANGLLEKDITLAIARSLQTALLNQFLNVETRLARTGDQTVSLAERTRAANQWQADFYISVHVNAGGGNGFESYIWNGNFTNKQRTRQIRSAVHQAITSELALRNRGEKEANFHVLRETRMAAVLTENGFIDHHDEAHLMRQVNWIDRVAQAHALGIADAFNLRPKVENVEPSQLYRVVVGAFTDEANARARIQELKEKGYESYLLPYENQEQLFFRVIAGAFRQRENALTQQNKLKNEGFESFILAI</sequence>
<dbReference type="STRING" id="872970.SAMN04488134_101203"/>
<dbReference type="InterPro" id="IPR002508">
    <property type="entry name" value="MurNAc-LAA_cat"/>
</dbReference>
<protein>
    <submittedName>
        <fullName evidence="3">N-acetylmuramoyl-L-alanine amidase</fullName>
    </submittedName>
</protein>
<dbReference type="SMART" id="SM00646">
    <property type="entry name" value="Ami_3"/>
    <property type="match status" value="1"/>
</dbReference>
<dbReference type="PANTHER" id="PTHR30404:SF0">
    <property type="entry name" value="N-ACETYLMURAMOYL-L-ALANINE AMIDASE AMIC"/>
    <property type="match status" value="1"/>
</dbReference>
<dbReference type="RefSeq" id="WP_091493753.1">
    <property type="nucleotide sequence ID" value="NZ_FODJ01000001.1"/>
</dbReference>
<reference evidence="3 4" key="1">
    <citation type="submission" date="2016-10" db="EMBL/GenBank/DDBJ databases">
        <authorList>
            <person name="de Groot N.N."/>
        </authorList>
    </citation>
    <scope>NUCLEOTIDE SEQUENCE [LARGE SCALE GENOMIC DNA]</scope>
    <source>
        <strain evidence="3 4">CGMCC 1.10434</strain>
    </source>
</reference>
<dbReference type="Gene3D" id="3.40.630.40">
    <property type="entry name" value="Zn-dependent exopeptidases"/>
    <property type="match status" value="1"/>
</dbReference>
<dbReference type="OrthoDB" id="9763643at2"/>
<dbReference type="Proteomes" id="UP000199300">
    <property type="component" value="Unassembled WGS sequence"/>
</dbReference>
<dbReference type="GO" id="GO:0009253">
    <property type="term" value="P:peptidoglycan catabolic process"/>
    <property type="evidence" value="ECO:0007669"/>
    <property type="project" value="InterPro"/>
</dbReference>
<dbReference type="PROSITE" id="PS51724">
    <property type="entry name" value="SPOR"/>
    <property type="match status" value="1"/>
</dbReference>
<dbReference type="CDD" id="cd02696">
    <property type="entry name" value="MurNAc-LAA"/>
    <property type="match status" value="1"/>
</dbReference>
<evidence type="ECO:0000259" key="2">
    <source>
        <dbReference type="PROSITE" id="PS51724"/>
    </source>
</evidence>
<organism evidence="3 4">
    <name type="scientific">Amphibacillus marinus</name>
    <dbReference type="NCBI Taxonomy" id="872970"/>
    <lineage>
        <taxon>Bacteria</taxon>
        <taxon>Bacillati</taxon>
        <taxon>Bacillota</taxon>
        <taxon>Bacilli</taxon>
        <taxon>Bacillales</taxon>
        <taxon>Bacillaceae</taxon>
        <taxon>Amphibacillus</taxon>
    </lineage>
</organism>
<name>A0A1H8GZ12_9BACI</name>
<evidence type="ECO:0000313" key="4">
    <source>
        <dbReference type="Proteomes" id="UP000199300"/>
    </source>
</evidence>
<dbReference type="InterPro" id="IPR036680">
    <property type="entry name" value="SPOR-like_sf"/>
</dbReference>
<keyword evidence="4" id="KW-1185">Reference proteome</keyword>
<dbReference type="SUPFAM" id="SSF53187">
    <property type="entry name" value="Zn-dependent exopeptidases"/>
    <property type="match status" value="1"/>
</dbReference>
<proteinExistence type="predicted"/>
<dbReference type="EMBL" id="FODJ01000001">
    <property type="protein sequence ID" value="SEN48999.1"/>
    <property type="molecule type" value="Genomic_DNA"/>
</dbReference>
<dbReference type="InterPro" id="IPR050695">
    <property type="entry name" value="N-acetylmuramoyl_amidase_3"/>
</dbReference>
<dbReference type="GO" id="GO:0008745">
    <property type="term" value="F:N-acetylmuramoyl-L-alanine amidase activity"/>
    <property type="evidence" value="ECO:0007669"/>
    <property type="project" value="InterPro"/>
</dbReference>
<dbReference type="GO" id="GO:0042834">
    <property type="term" value="F:peptidoglycan binding"/>
    <property type="evidence" value="ECO:0007669"/>
    <property type="project" value="InterPro"/>
</dbReference>
<dbReference type="Pfam" id="PF05036">
    <property type="entry name" value="SPOR"/>
    <property type="match status" value="1"/>
</dbReference>
<dbReference type="InterPro" id="IPR007730">
    <property type="entry name" value="SPOR-like_dom"/>
</dbReference>
<keyword evidence="1" id="KW-0378">Hydrolase</keyword>